<reference evidence="1 2" key="1">
    <citation type="submission" date="2019-06" db="EMBL/GenBank/DDBJ databases">
        <title>Description of Kitasatospora acidophila sp. nov. isolated from pine grove soil, and reclassification of Streptomyces novaecaesareae to Kitasatospora novaeceasareae comb. nov.</title>
        <authorList>
            <person name="Kim M.J."/>
        </authorList>
    </citation>
    <scope>NUCLEOTIDE SEQUENCE [LARGE SCALE GENOMIC DNA]</scope>
    <source>
        <strain evidence="1 2">MMS16-CNU292</strain>
    </source>
</reference>
<dbReference type="GO" id="GO:0009117">
    <property type="term" value="P:nucleotide metabolic process"/>
    <property type="evidence" value="ECO:0007669"/>
    <property type="project" value="TreeGrafter"/>
</dbReference>
<dbReference type="PANTHER" id="PTHR46648:SF1">
    <property type="entry name" value="ADENOSINE 5'-MONOPHOSPHORAMIDASE HNT1"/>
    <property type="match status" value="1"/>
</dbReference>
<evidence type="ECO:0000313" key="2">
    <source>
        <dbReference type="Proteomes" id="UP000319103"/>
    </source>
</evidence>
<name>A0A540W895_9ACTN</name>
<keyword evidence="2" id="KW-1185">Reference proteome</keyword>
<dbReference type="PANTHER" id="PTHR46648">
    <property type="entry name" value="HIT FAMILY PROTEIN 1"/>
    <property type="match status" value="1"/>
</dbReference>
<dbReference type="Proteomes" id="UP000319103">
    <property type="component" value="Unassembled WGS sequence"/>
</dbReference>
<sequence>MTLECYSCARTAVLDELPPRERVAVDEHWRVAHAFGAGLLGWLVLLPRRHVLSIAELTDDEAAALGHWQVRLSRALTEETGCRKVYVAQFAEAPGFGHVHFHLVPRPRELAEELRGPRVFGLLGDEAGPSERERDEFALRLASRLGRSASSQDRFSS</sequence>
<comment type="caution">
    <text evidence="1">The sequence shown here is derived from an EMBL/GenBank/DDBJ whole genome shotgun (WGS) entry which is preliminary data.</text>
</comment>
<dbReference type="OrthoDB" id="160649at2"/>
<dbReference type="RefSeq" id="WP_141635737.1">
    <property type="nucleotide sequence ID" value="NZ_VIGB01000003.1"/>
</dbReference>
<proteinExistence type="predicted"/>
<protein>
    <submittedName>
        <fullName evidence="1">HIT family protein</fullName>
    </submittedName>
</protein>
<organism evidence="1 2">
    <name type="scientific">Kitasatospora acidiphila</name>
    <dbReference type="NCBI Taxonomy" id="2567942"/>
    <lineage>
        <taxon>Bacteria</taxon>
        <taxon>Bacillati</taxon>
        <taxon>Actinomycetota</taxon>
        <taxon>Actinomycetes</taxon>
        <taxon>Kitasatosporales</taxon>
        <taxon>Streptomycetaceae</taxon>
        <taxon>Kitasatospora</taxon>
    </lineage>
</organism>
<dbReference type="InterPro" id="IPR001310">
    <property type="entry name" value="Histidine_triad_HIT"/>
</dbReference>
<dbReference type="AlphaFoldDB" id="A0A540W895"/>
<evidence type="ECO:0000313" key="1">
    <source>
        <dbReference type="EMBL" id="TQF05241.1"/>
    </source>
</evidence>
<gene>
    <name evidence="1" type="ORF">E6W39_27140</name>
</gene>
<accession>A0A540W895</accession>
<dbReference type="InterPro" id="IPR036265">
    <property type="entry name" value="HIT-like_sf"/>
</dbReference>
<dbReference type="EMBL" id="VIGB01000003">
    <property type="protein sequence ID" value="TQF05241.1"/>
    <property type="molecule type" value="Genomic_DNA"/>
</dbReference>
<dbReference type="Gene3D" id="3.30.428.10">
    <property type="entry name" value="HIT-like"/>
    <property type="match status" value="1"/>
</dbReference>
<dbReference type="SUPFAM" id="SSF54197">
    <property type="entry name" value="HIT-like"/>
    <property type="match status" value="1"/>
</dbReference>